<feature type="transmembrane region" description="Helical" evidence="1">
    <location>
        <begin position="161"/>
        <end position="181"/>
    </location>
</feature>
<dbReference type="EMBL" id="WGGD01000005">
    <property type="protein sequence ID" value="MUN29472.1"/>
    <property type="molecule type" value="Genomic_DNA"/>
</dbReference>
<evidence type="ECO:0000256" key="1">
    <source>
        <dbReference type="SAM" id="Phobius"/>
    </source>
</evidence>
<dbReference type="OrthoDB" id="384181at2157"/>
<evidence type="ECO:0000313" key="3">
    <source>
        <dbReference type="Proteomes" id="UP000470772"/>
    </source>
</evidence>
<evidence type="ECO:0000313" key="2">
    <source>
        <dbReference type="EMBL" id="MUN29472.1"/>
    </source>
</evidence>
<reference evidence="2 3" key="1">
    <citation type="submission" date="2019-10" db="EMBL/GenBank/DDBJ databases">
        <title>Sequencing and Assembly of Multiple Reported Metal-Biooxidizing Members of the Extremely Thermoacidophilic Archaeal Family Sulfolobaceae.</title>
        <authorList>
            <person name="Counts J.A."/>
            <person name="Kelly R.M."/>
        </authorList>
    </citation>
    <scope>NUCLEOTIDE SEQUENCE [LARGE SCALE GENOMIC DNA]</scope>
    <source>
        <strain evidence="2 3">DSM 6482</strain>
    </source>
</reference>
<keyword evidence="1" id="KW-0472">Membrane</keyword>
<keyword evidence="3" id="KW-1185">Reference proteome</keyword>
<sequence>MKVLLLFMVILVLVFPFMTLGVSPSTYLYTVNIADGQFLTAYSYNYTVTSSTFTSYVLTISFPNGTQIYSKSLIDGSSCFPNFIPFSGHNVSISYVGQVAIEGNQYKEFKGTTEIYNQTIPISAYFLNGVLFKLNGTYNHITLNMVNIEPPQSTPSNTLEYIPIIVVFAVIIIGIVVMIKLGKI</sequence>
<proteinExistence type="predicted"/>
<dbReference type="Proteomes" id="UP000470772">
    <property type="component" value="Unassembled WGS sequence"/>
</dbReference>
<name>A0A6A9QWQ9_SULME</name>
<comment type="caution">
    <text evidence="2">The sequence shown here is derived from an EMBL/GenBank/DDBJ whole genome shotgun (WGS) entry which is preliminary data.</text>
</comment>
<organism evidence="2 3">
    <name type="scientific">Sulfuracidifex metallicus DSM 6482 = JCM 9184</name>
    <dbReference type="NCBI Taxonomy" id="523847"/>
    <lineage>
        <taxon>Archaea</taxon>
        <taxon>Thermoproteota</taxon>
        <taxon>Thermoprotei</taxon>
        <taxon>Sulfolobales</taxon>
        <taxon>Sulfolobaceae</taxon>
        <taxon>Sulfuracidifex</taxon>
    </lineage>
</organism>
<dbReference type="RefSeq" id="WP_054838301.1">
    <property type="nucleotide sequence ID" value="NZ_BBBY01000007.1"/>
</dbReference>
<keyword evidence="1" id="KW-0812">Transmembrane</keyword>
<dbReference type="AlphaFoldDB" id="A0A6A9QWQ9"/>
<gene>
    <name evidence="2" type="ORF">GC250_08485</name>
</gene>
<keyword evidence="1" id="KW-1133">Transmembrane helix</keyword>
<protein>
    <submittedName>
        <fullName evidence="2">Uncharacterized protein</fullName>
    </submittedName>
</protein>
<accession>A0A6A9QWQ9</accession>